<feature type="transmembrane region" description="Helical" evidence="1">
    <location>
        <begin position="67"/>
        <end position="88"/>
    </location>
</feature>
<gene>
    <name evidence="2" type="ORF">GCM10010140_06980</name>
</gene>
<feature type="transmembrane region" description="Helical" evidence="1">
    <location>
        <begin position="120"/>
        <end position="139"/>
    </location>
</feature>
<keyword evidence="3" id="KW-1185">Reference proteome</keyword>
<name>A0ABQ2QGJ0_9ACTN</name>
<feature type="transmembrane region" description="Helical" evidence="1">
    <location>
        <begin position="144"/>
        <end position="162"/>
    </location>
</feature>
<dbReference type="Proteomes" id="UP000611554">
    <property type="component" value="Unassembled WGS sequence"/>
</dbReference>
<proteinExistence type="predicted"/>
<reference evidence="3" key="1">
    <citation type="journal article" date="2019" name="Int. J. Syst. Evol. Microbiol.">
        <title>The Global Catalogue of Microorganisms (GCM) 10K type strain sequencing project: providing services to taxonomists for standard genome sequencing and annotation.</title>
        <authorList>
            <consortium name="The Broad Institute Genomics Platform"/>
            <consortium name="The Broad Institute Genome Sequencing Center for Infectious Disease"/>
            <person name="Wu L."/>
            <person name="Ma J."/>
        </authorList>
    </citation>
    <scope>NUCLEOTIDE SEQUENCE [LARGE SCALE GENOMIC DNA]</scope>
    <source>
        <strain evidence="3">JCM 3115</strain>
    </source>
</reference>
<evidence type="ECO:0000313" key="3">
    <source>
        <dbReference type="Proteomes" id="UP000611554"/>
    </source>
</evidence>
<feature type="transmembrane region" description="Helical" evidence="1">
    <location>
        <begin position="177"/>
        <end position="194"/>
    </location>
</feature>
<protein>
    <submittedName>
        <fullName evidence="2">Uncharacterized protein</fullName>
    </submittedName>
</protein>
<sequence>MIGGSVAQLEPTFEYDCGKVDCAELDRRQRGIVLHMVLSLIVGMLLGSLGAVLSHTHNPLGSLYEPYAYVLLVVVAGYTAAGLGWAALSCALATFGPLLSLLAATFFDPGAMLLGAGSGAAMNVTVATLVVIGVLAHLARRGTLWGDLAGGVLAGLVALDGLDKALPGGPEYVPGFWPWKTLVVGVLVLGLLVTTRRGWGRARSAAVVLAIMGACAAFL</sequence>
<dbReference type="EMBL" id="BMQJ01000001">
    <property type="protein sequence ID" value="GGP80819.1"/>
    <property type="molecule type" value="Genomic_DNA"/>
</dbReference>
<evidence type="ECO:0000256" key="1">
    <source>
        <dbReference type="SAM" id="Phobius"/>
    </source>
</evidence>
<organism evidence="2 3">
    <name type="scientific">Streptosporangium pseudovulgare</name>
    <dbReference type="NCBI Taxonomy" id="35765"/>
    <lineage>
        <taxon>Bacteria</taxon>
        <taxon>Bacillati</taxon>
        <taxon>Actinomycetota</taxon>
        <taxon>Actinomycetes</taxon>
        <taxon>Streptosporangiales</taxon>
        <taxon>Streptosporangiaceae</taxon>
        <taxon>Streptosporangium</taxon>
    </lineage>
</organism>
<keyword evidence="1" id="KW-0812">Transmembrane</keyword>
<comment type="caution">
    <text evidence="2">The sequence shown here is derived from an EMBL/GenBank/DDBJ whole genome shotgun (WGS) entry which is preliminary data.</text>
</comment>
<evidence type="ECO:0000313" key="2">
    <source>
        <dbReference type="EMBL" id="GGP80819.1"/>
    </source>
</evidence>
<accession>A0ABQ2QGJ0</accession>
<keyword evidence="1" id="KW-1133">Transmembrane helix</keyword>
<feature type="transmembrane region" description="Helical" evidence="1">
    <location>
        <begin position="32"/>
        <end position="55"/>
    </location>
</feature>
<keyword evidence="1" id="KW-0472">Membrane</keyword>